<proteinExistence type="inferred from homology"/>
<dbReference type="GO" id="GO:0005829">
    <property type="term" value="C:cytosol"/>
    <property type="evidence" value="ECO:0007669"/>
    <property type="project" value="TreeGrafter"/>
</dbReference>
<name>A0A1Y5HVI1_OLEAN</name>
<dbReference type="InterPro" id="IPR023153">
    <property type="entry name" value="DarP_sf"/>
</dbReference>
<dbReference type="HAMAP" id="MF_00765">
    <property type="entry name" value="DarP"/>
    <property type="match status" value="1"/>
</dbReference>
<evidence type="ECO:0000256" key="4">
    <source>
        <dbReference type="ARBA" id="ARBA00022884"/>
    </source>
</evidence>
<dbReference type="AlphaFoldDB" id="A0A1Y5HVI1"/>
<evidence type="ECO:0000256" key="2">
    <source>
        <dbReference type="ARBA" id="ARBA00022517"/>
    </source>
</evidence>
<sequence length="177" mass="20582">MAKKKKDPFAEEIEYEIVSKSEMKRDMIKLQEMGERIVALPRKKAMELPLSEMMKAAVREADRVGKNEAMRRHMQYIGRLIRSEDIEAVQDALDLLDPSTEAYGRVTGQQEQWRTRLITDPTALNDFIEMFPQVDRQNLRTLIRNASKEMSTEPPKAGSNYKNLFKAIKEQYNAKED</sequence>
<evidence type="ECO:0000256" key="5">
    <source>
        <dbReference type="HAMAP-Rule" id="MF_00765"/>
    </source>
</evidence>
<evidence type="ECO:0000313" key="7">
    <source>
        <dbReference type="Proteomes" id="UP000227088"/>
    </source>
</evidence>
<accession>A0A1Y5HVI1</accession>
<dbReference type="EMBL" id="MABE01000091">
    <property type="protein sequence ID" value="OUS41311.1"/>
    <property type="molecule type" value="Genomic_DNA"/>
</dbReference>
<dbReference type="NCBIfam" id="NF003593">
    <property type="entry name" value="PRK05255.1-1"/>
    <property type="match status" value="1"/>
</dbReference>
<dbReference type="PANTHER" id="PTHR38101">
    <property type="entry name" value="UPF0307 PROTEIN YJGA"/>
    <property type="match status" value="1"/>
</dbReference>
<keyword evidence="4 5" id="KW-0694">RNA-binding</keyword>
<evidence type="ECO:0000313" key="6">
    <source>
        <dbReference type="EMBL" id="OUS41311.1"/>
    </source>
</evidence>
<dbReference type="Gene3D" id="1.10.60.30">
    <property type="entry name" value="PSPTO4464-like domains"/>
    <property type="match status" value="2"/>
</dbReference>
<dbReference type="PANTHER" id="PTHR38101:SF1">
    <property type="entry name" value="UPF0307 PROTEIN YJGA"/>
    <property type="match status" value="1"/>
</dbReference>
<dbReference type="GO" id="GO:0043022">
    <property type="term" value="F:ribosome binding"/>
    <property type="evidence" value="ECO:0007669"/>
    <property type="project" value="UniProtKB-UniRule"/>
</dbReference>
<gene>
    <name evidence="5" type="primary">darP</name>
    <name evidence="6" type="ORF">A9R00_01510</name>
</gene>
<dbReference type="Proteomes" id="UP000227088">
    <property type="component" value="Unassembled WGS sequence"/>
</dbReference>
<evidence type="ECO:0000256" key="3">
    <source>
        <dbReference type="ARBA" id="ARBA00022730"/>
    </source>
</evidence>
<comment type="subcellular location">
    <subcellularLocation>
        <location evidence="5">Cytoplasm</location>
    </subcellularLocation>
    <text evidence="5">Associates with late stage pre-50S ribosomal subunits.</text>
</comment>
<keyword evidence="3 5" id="KW-0699">rRNA-binding</keyword>
<comment type="similarity">
    <text evidence="5">Belongs to the DarP family.</text>
</comment>
<dbReference type="InterPro" id="IPR006839">
    <property type="entry name" value="DarP"/>
</dbReference>
<comment type="caution">
    <text evidence="6">The sequence shown here is derived from an EMBL/GenBank/DDBJ whole genome shotgun (WGS) entry which is preliminary data.</text>
</comment>
<dbReference type="Pfam" id="PF04751">
    <property type="entry name" value="DarP"/>
    <property type="match status" value="1"/>
</dbReference>
<keyword evidence="1 5" id="KW-0963">Cytoplasm</keyword>
<comment type="function">
    <text evidence="5">Member of a network of 50S ribosomal subunit biogenesis factors which assembles along the 30S-50S interface, preventing incorrect 23S rRNA structures from forming. Promotes peptidyl transferase center (PTC) maturation.</text>
</comment>
<dbReference type="GO" id="GO:0019843">
    <property type="term" value="F:rRNA binding"/>
    <property type="evidence" value="ECO:0007669"/>
    <property type="project" value="UniProtKB-UniRule"/>
</dbReference>
<keyword evidence="2 5" id="KW-0690">Ribosome biogenesis</keyword>
<dbReference type="PIRSF" id="PIRSF016183">
    <property type="entry name" value="UCP016183"/>
    <property type="match status" value="1"/>
</dbReference>
<dbReference type="GO" id="GO:1902626">
    <property type="term" value="P:assembly of large subunit precursor of preribosome"/>
    <property type="evidence" value="ECO:0007669"/>
    <property type="project" value="UniProtKB-UniRule"/>
</dbReference>
<organism evidence="6 7">
    <name type="scientific">Oleispira antarctica</name>
    <dbReference type="NCBI Taxonomy" id="188908"/>
    <lineage>
        <taxon>Bacteria</taxon>
        <taxon>Pseudomonadati</taxon>
        <taxon>Pseudomonadota</taxon>
        <taxon>Gammaproteobacteria</taxon>
        <taxon>Oceanospirillales</taxon>
        <taxon>Oceanospirillaceae</taxon>
        <taxon>Oleispira</taxon>
    </lineage>
</organism>
<reference evidence="7" key="1">
    <citation type="journal article" date="2017" name="Proc. Natl. Acad. Sci. U.S.A.">
        <title>Simulation of Deepwater Horizon oil plume reveals substrate specialization within a complex community of hydrocarbon degraders.</title>
        <authorList>
            <person name="Hu P."/>
            <person name="Dubinsky E.A."/>
            <person name="Probst A.J."/>
            <person name="Wang J."/>
            <person name="Sieber C.M.K."/>
            <person name="Tom L.M."/>
            <person name="Gardinali P."/>
            <person name="Banfield J.F."/>
            <person name="Atlas R.M."/>
            <person name="Andersen G.L."/>
        </authorList>
    </citation>
    <scope>NUCLEOTIDE SEQUENCE [LARGE SCALE GENOMIC DNA]</scope>
</reference>
<protein>
    <recommendedName>
        <fullName evidence="5">Dual-action ribosomal maturation protein DarP</fullName>
    </recommendedName>
    <alternativeName>
        <fullName evidence="5">Large ribosomal subunit assembly factor DarP</fullName>
    </alternativeName>
</protein>
<dbReference type="SUPFAM" id="SSF158710">
    <property type="entry name" value="PSPTO4464-like"/>
    <property type="match status" value="1"/>
</dbReference>
<evidence type="ECO:0000256" key="1">
    <source>
        <dbReference type="ARBA" id="ARBA00022490"/>
    </source>
</evidence>
<dbReference type="CDD" id="cd16331">
    <property type="entry name" value="YjgA-like"/>
    <property type="match status" value="1"/>
</dbReference>